<dbReference type="GO" id="GO:0005085">
    <property type="term" value="F:guanyl-nucleotide exchange factor activity"/>
    <property type="evidence" value="ECO:0007669"/>
    <property type="project" value="UniProtKB-KW"/>
</dbReference>
<dbReference type="RefSeq" id="WP_044045120.1">
    <property type="nucleotide sequence ID" value="NC_005861.2"/>
</dbReference>
<sequence>MNNDMNPTHQVQIPTLSNIEKNLLVQHKISIKTSESTPNTGIISFGEKTFYVRLVNPNLSLQSTDLEHLSGKVAIMLLNKQLLNGEFAGARINQKGIQNLEGQQIATFAEKNDPAQKMYAELCDYVSQNVFNQAPANSSASQSEEAKPSSKWVKASPSSNINRDRSKVEESSPKTTVKEMNSHQQAFFETVRLAYSKISDNFAKAIQNPNQVEARQSIENELKWIDKKLKDIVNAHNFPGLEGKGVEKIAVMWAEQLDSLKIQLQDQLKAYENATSSQIADKSLYRQNFDSLISVTNELSTKQKSHKLSMKNGHPQLVERQIGLKVRKGTSETAQKTAEQVISQLKICLDQNLFYQNDIPQLENLKANLLNQLYVLDKSAKIKSEFDAVFAQIDQAKASFPRQETYIEKIESALANEGKPLTMETLVPFLLQLDQNQLRQDFLFGAGWMNFIKKDDGSNIEILSKALIDVFKKHAELEKQAKTDGNPLYALNSQVVEEKKVVLDFAVQLVKRGIVKKEAFHELLELAQKDTNQTIRENQSGKYALALNSVLTTPSNSPIDVVSQMQVANPAINLSEQFSALAKGKMSSKEEKEFISAFMSDLNHASTAIFKAIQPEEFHGLKWNKGTAEDKRNNAPNITTNIAFFNQIARFVGQEILMNPTYSSKDRMRVYGAFVKMADRFANGDPRNYEMTTAIIAGLNAAPVFNTMQKESISNEIKATLNKLQTLLSTDFNSKALRDAYKGLQSKATPYMPKTGVYLTDFTFLDEGNPETKSDGISLNLKKLKLLGEQQRRIENEAQALPLNQNLNFNIIGQILQSKLPSEDQLYARKEEIHPRTKAGSISQADKKKTSSEPTSQQIASFLVNHQSESTYGALKTFFNTRGNILILRDGHLFAVPSQDLKLNKYIHKQEISNALHVTAEIVFELAKKGENNIPGSTDDRLILLLSRLAGREPTKTMIENDPKLKVMFEALDNFAAFRDQIVERQKWSDFFETPTFLNAFQQLNPNHEIEIYTENSKIKAKDYQKEVIDHYRKNYAKFKADFDQIMKGDIHSESIREQLNQLEKFAKLNLYPYAEMMNDLAKELIKDNAIRNNIQMDNTEKQAIKDEFVNGKLTEIEARFKAFK</sequence>
<keyword evidence="5" id="KW-1185">Reference proteome</keyword>
<feature type="compositionally biased region" description="Basic and acidic residues" evidence="2">
    <location>
        <begin position="162"/>
        <end position="180"/>
    </location>
</feature>
<evidence type="ECO:0000313" key="5">
    <source>
        <dbReference type="Proteomes" id="UP000000529"/>
    </source>
</evidence>
<dbReference type="InterPro" id="IPR023578">
    <property type="entry name" value="Ras_GEF_dom_sf"/>
</dbReference>
<dbReference type="GO" id="GO:0007265">
    <property type="term" value="P:Ras protein signal transduction"/>
    <property type="evidence" value="ECO:0007669"/>
    <property type="project" value="TreeGrafter"/>
</dbReference>
<dbReference type="Gene3D" id="1.10.840.10">
    <property type="entry name" value="Ras guanine-nucleotide exchange factors catalytic domain"/>
    <property type="match status" value="1"/>
</dbReference>
<feature type="region of interest" description="Disordered" evidence="2">
    <location>
        <begin position="831"/>
        <end position="854"/>
    </location>
</feature>
<dbReference type="GO" id="GO:0005886">
    <property type="term" value="C:plasma membrane"/>
    <property type="evidence" value="ECO:0007669"/>
    <property type="project" value="TreeGrafter"/>
</dbReference>
<evidence type="ECO:0000259" key="3">
    <source>
        <dbReference type="PROSITE" id="PS50009"/>
    </source>
</evidence>
<dbReference type="PANTHER" id="PTHR23113:SF99">
    <property type="entry name" value="RASGEF DOMAIN-CONTAINING PROTEIN"/>
    <property type="match status" value="1"/>
</dbReference>
<organism evidence="4 5">
    <name type="scientific">Protochlamydia amoebophila (strain UWE25)</name>
    <dbReference type="NCBI Taxonomy" id="264201"/>
    <lineage>
        <taxon>Bacteria</taxon>
        <taxon>Pseudomonadati</taxon>
        <taxon>Chlamydiota</taxon>
        <taxon>Chlamydiia</taxon>
        <taxon>Parachlamydiales</taxon>
        <taxon>Parachlamydiaceae</taxon>
        <taxon>Candidatus Protochlamydia</taxon>
    </lineage>
</organism>
<feature type="domain" description="Ras-GEF" evidence="3">
    <location>
        <begin position="594"/>
        <end position="836"/>
    </location>
</feature>
<dbReference type="SUPFAM" id="SSF48366">
    <property type="entry name" value="Ras GEF"/>
    <property type="match status" value="1"/>
</dbReference>
<dbReference type="EMBL" id="BX908798">
    <property type="protein sequence ID" value="SPJ31844.1"/>
    <property type="molecule type" value="Genomic_DNA"/>
</dbReference>
<reference evidence="4 5" key="1">
    <citation type="journal article" date="2004" name="Science">
        <title>Illuminating the evolutionary history of chlamydiae.</title>
        <authorList>
            <person name="Horn M."/>
            <person name="Collingro A."/>
            <person name="Schmitz-Esser S."/>
            <person name="Beier C.L."/>
            <person name="Purkhold U."/>
            <person name="Fartmann B."/>
            <person name="Brandt P."/>
            <person name="Nyakatura G.J."/>
            <person name="Droege M."/>
            <person name="Frishman D."/>
            <person name="Rattei T."/>
            <person name="Mewes H."/>
            <person name="Wagner M."/>
        </authorList>
    </citation>
    <scope>NUCLEOTIDE SEQUENCE [LARGE SCALE GENOMIC DNA]</scope>
    <source>
        <strain evidence="4 5">UWE25</strain>
    </source>
</reference>
<keyword evidence="1" id="KW-0344">Guanine-nucleotide releasing factor</keyword>
<dbReference type="SMART" id="SM00147">
    <property type="entry name" value="RasGEF"/>
    <property type="match status" value="1"/>
</dbReference>
<protein>
    <recommendedName>
        <fullName evidence="3">Ras-GEF domain-containing protein</fullName>
    </recommendedName>
</protein>
<evidence type="ECO:0000313" key="4">
    <source>
        <dbReference type="EMBL" id="SPJ31844.1"/>
    </source>
</evidence>
<evidence type="ECO:0000256" key="1">
    <source>
        <dbReference type="ARBA" id="ARBA00022658"/>
    </source>
</evidence>
<dbReference type="InterPro" id="IPR036964">
    <property type="entry name" value="RASGEF_cat_dom_sf"/>
</dbReference>
<dbReference type="PANTHER" id="PTHR23113">
    <property type="entry name" value="GUANINE NUCLEOTIDE EXCHANGE FACTOR"/>
    <property type="match status" value="1"/>
</dbReference>
<dbReference type="InterPro" id="IPR001895">
    <property type="entry name" value="RASGEF_cat_dom"/>
</dbReference>
<evidence type="ECO:0000256" key="2">
    <source>
        <dbReference type="SAM" id="MobiDB-lite"/>
    </source>
</evidence>
<dbReference type="PROSITE" id="PS50009">
    <property type="entry name" value="RASGEF_CAT"/>
    <property type="match status" value="1"/>
</dbReference>
<feature type="region of interest" description="Disordered" evidence="2">
    <location>
        <begin position="136"/>
        <end position="180"/>
    </location>
</feature>
<dbReference type="OrthoDB" id="9996551at2"/>
<accession>A0A2P9HA25</accession>
<dbReference type="AlphaFoldDB" id="A0A2P9HA25"/>
<proteinExistence type="predicted"/>
<dbReference type="InterPro" id="IPR008937">
    <property type="entry name" value="Ras-like_GEF"/>
</dbReference>
<dbReference type="KEGG" id="pcu:PC_RS06545"/>
<dbReference type="STRING" id="264201.pc1363"/>
<dbReference type="Proteomes" id="UP000000529">
    <property type="component" value="Chromosome"/>
</dbReference>
<dbReference type="Pfam" id="PF00617">
    <property type="entry name" value="RasGEF"/>
    <property type="match status" value="1"/>
</dbReference>
<name>A0A2P9HA25_PARUW</name>
<gene>
    <name evidence="4" type="ORF">PC_RS06545</name>
</gene>